<accession>A0ABD3NTH7</accession>
<dbReference type="InterPro" id="IPR036869">
    <property type="entry name" value="J_dom_sf"/>
</dbReference>
<dbReference type="EMBL" id="JALLAZ020001191">
    <property type="protein sequence ID" value="KAL3778967.1"/>
    <property type="molecule type" value="Genomic_DNA"/>
</dbReference>
<evidence type="ECO:0000256" key="1">
    <source>
        <dbReference type="SAM" id="MobiDB-lite"/>
    </source>
</evidence>
<dbReference type="AlphaFoldDB" id="A0ABD3NTH7"/>
<gene>
    <name evidence="2" type="ORF">ACHAW5_006271</name>
</gene>
<feature type="compositionally biased region" description="Polar residues" evidence="1">
    <location>
        <begin position="193"/>
        <end position="203"/>
    </location>
</feature>
<protein>
    <recommendedName>
        <fullName evidence="4">J domain-containing protein</fullName>
    </recommendedName>
</protein>
<keyword evidence="3" id="KW-1185">Reference proteome</keyword>
<evidence type="ECO:0000313" key="3">
    <source>
        <dbReference type="Proteomes" id="UP001530315"/>
    </source>
</evidence>
<comment type="caution">
    <text evidence="2">The sequence shown here is derived from an EMBL/GenBank/DDBJ whole genome shotgun (WGS) entry which is preliminary data.</text>
</comment>
<sequence length="261" mass="29284">MSTRVTSAIGSRRARENLVRLLFRSNDRPAAAVASDPVDRRKQQQQHGHSYARLRAAYIERVHEMHPDKMAADDRLDGGGEKSKEERNSKFVELKNAWEEYHASVRVVRELVGGLGGIDDDDDGENDTRDYEGGANFTMFGVGCSFADSPEERDRRNEITEQACRGWFPSGSIPPRDAVEGGDSRDDEGLLDASTSATTSGNQYHPIRDPFVRPRVDLIDENMFVGDEPTNDDDSSTKRTSSSLVQNADKFRRKRLYNSVK</sequence>
<name>A0ABD3NTH7_9STRA</name>
<feature type="region of interest" description="Disordered" evidence="1">
    <location>
        <begin position="66"/>
        <end position="88"/>
    </location>
</feature>
<evidence type="ECO:0000313" key="2">
    <source>
        <dbReference type="EMBL" id="KAL3778967.1"/>
    </source>
</evidence>
<feature type="compositionally biased region" description="Basic and acidic residues" evidence="1">
    <location>
        <begin position="177"/>
        <end position="188"/>
    </location>
</feature>
<evidence type="ECO:0008006" key="4">
    <source>
        <dbReference type="Google" id="ProtNLM"/>
    </source>
</evidence>
<feature type="compositionally biased region" description="Basic and acidic residues" evidence="1">
    <location>
        <begin position="150"/>
        <end position="159"/>
    </location>
</feature>
<feature type="region of interest" description="Disordered" evidence="1">
    <location>
        <begin position="148"/>
        <end position="249"/>
    </location>
</feature>
<proteinExistence type="predicted"/>
<organism evidence="2 3">
    <name type="scientific">Stephanodiscus triporus</name>
    <dbReference type="NCBI Taxonomy" id="2934178"/>
    <lineage>
        <taxon>Eukaryota</taxon>
        <taxon>Sar</taxon>
        <taxon>Stramenopiles</taxon>
        <taxon>Ochrophyta</taxon>
        <taxon>Bacillariophyta</taxon>
        <taxon>Coscinodiscophyceae</taxon>
        <taxon>Thalassiosirophycidae</taxon>
        <taxon>Stephanodiscales</taxon>
        <taxon>Stephanodiscaceae</taxon>
        <taxon>Stephanodiscus</taxon>
    </lineage>
</organism>
<dbReference type="Proteomes" id="UP001530315">
    <property type="component" value="Unassembled WGS sequence"/>
</dbReference>
<reference evidence="2 3" key="1">
    <citation type="submission" date="2024-10" db="EMBL/GenBank/DDBJ databases">
        <title>Updated reference genomes for cyclostephanoid diatoms.</title>
        <authorList>
            <person name="Roberts W.R."/>
            <person name="Alverson A.J."/>
        </authorList>
    </citation>
    <scope>NUCLEOTIDE SEQUENCE [LARGE SCALE GENOMIC DNA]</scope>
    <source>
        <strain evidence="2 3">AJA276-08</strain>
    </source>
</reference>
<dbReference type="SUPFAM" id="SSF46565">
    <property type="entry name" value="Chaperone J-domain"/>
    <property type="match status" value="1"/>
</dbReference>
<feature type="region of interest" description="Disordered" evidence="1">
    <location>
        <begin position="30"/>
        <end position="51"/>
    </location>
</feature>
<feature type="compositionally biased region" description="Basic and acidic residues" evidence="1">
    <location>
        <begin position="206"/>
        <end position="218"/>
    </location>
</feature>